<sequence>MSLIASLAYVIAILIGLLLYYSYQKRDKQEMAPSASVLRRRKRLQKHYSLFAALGLERNNNHQNNFSAIEDQFTSFSQVSNACSKAGLERCGLIVGVDFTASNEWQGRKTFRGHCLHRIDGEKIYNPYQKVINIIGNTLEPFDEDNLIPAYGFGDTETIDTKVFPFNSDESPCKGFKDVLDRYNDIAKRVQLSGPTNFAPLIHKAIELVKAEKIYHILLIIADGQVNEEDPTIDAIVEASNYPLSIVVIGVGDGPWETMDDFDNLLPKRKFDNFQFVNYHQVASKSRKPETAIALHALMEIPDQYKTIKAMGYLNKGKLETPL</sequence>
<evidence type="ECO:0000313" key="3">
    <source>
        <dbReference type="EMBL" id="KAH3884401.1"/>
    </source>
</evidence>
<dbReference type="InterPro" id="IPR010734">
    <property type="entry name" value="Copine_C"/>
</dbReference>
<evidence type="ECO:0000313" key="4">
    <source>
        <dbReference type="Proteomes" id="UP000828390"/>
    </source>
</evidence>
<keyword evidence="1" id="KW-1133">Transmembrane helix</keyword>
<accession>A0A9D4RWV9</accession>
<dbReference type="EMBL" id="JAIWYP010000001">
    <property type="protein sequence ID" value="KAH3884401.1"/>
    <property type="molecule type" value="Genomic_DNA"/>
</dbReference>
<dbReference type="InterPro" id="IPR036465">
    <property type="entry name" value="vWFA_dom_sf"/>
</dbReference>
<dbReference type="SUPFAM" id="SSF53300">
    <property type="entry name" value="vWA-like"/>
    <property type="match status" value="1"/>
</dbReference>
<dbReference type="Pfam" id="PF07002">
    <property type="entry name" value="Copine"/>
    <property type="match status" value="1"/>
</dbReference>
<dbReference type="GO" id="GO:0004842">
    <property type="term" value="F:ubiquitin-protein transferase activity"/>
    <property type="evidence" value="ECO:0007669"/>
    <property type="project" value="TreeGrafter"/>
</dbReference>
<dbReference type="PANTHER" id="PTHR45751:SF53">
    <property type="entry name" value="VWFA DOMAIN-CONTAINING PROTEIN"/>
    <property type="match status" value="1"/>
</dbReference>
<dbReference type="SMART" id="SM00327">
    <property type="entry name" value="VWA"/>
    <property type="match status" value="1"/>
</dbReference>
<dbReference type="InterPro" id="IPR002035">
    <property type="entry name" value="VWF_A"/>
</dbReference>
<dbReference type="Gene3D" id="3.40.50.410">
    <property type="entry name" value="von Willebrand factor, type A domain"/>
    <property type="match status" value="1"/>
</dbReference>
<dbReference type="InterPro" id="IPR052079">
    <property type="entry name" value="E3_ligase/Copine_domain"/>
</dbReference>
<dbReference type="Proteomes" id="UP000828390">
    <property type="component" value="Unassembled WGS sequence"/>
</dbReference>
<keyword evidence="1" id="KW-0472">Membrane</keyword>
<dbReference type="GO" id="GO:0005634">
    <property type="term" value="C:nucleus"/>
    <property type="evidence" value="ECO:0007669"/>
    <property type="project" value="TreeGrafter"/>
</dbReference>
<reference evidence="3" key="1">
    <citation type="journal article" date="2019" name="bioRxiv">
        <title>The Genome of the Zebra Mussel, Dreissena polymorpha: A Resource for Invasive Species Research.</title>
        <authorList>
            <person name="McCartney M.A."/>
            <person name="Auch B."/>
            <person name="Kono T."/>
            <person name="Mallez S."/>
            <person name="Zhang Y."/>
            <person name="Obille A."/>
            <person name="Becker A."/>
            <person name="Abrahante J.E."/>
            <person name="Garbe J."/>
            <person name="Badalamenti J.P."/>
            <person name="Herman A."/>
            <person name="Mangelson H."/>
            <person name="Liachko I."/>
            <person name="Sullivan S."/>
            <person name="Sone E.D."/>
            <person name="Koren S."/>
            <person name="Silverstein K.A.T."/>
            <person name="Beckman K.B."/>
            <person name="Gohl D.M."/>
        </authorList>
    </citation>
    <scope>NUCLEOTIDE SEQUENCE</scope>
    <source>
        <strain evidence="3">Duluth1</strain>
        <tissue evidence="3">Whole animal</tissue>
    </source>
</reference>
<feature type="domain" description="VWFA" evidence="2">
    <location>
        <begin position="90"/>
        <end position="286"/>
    </location>
</feature>
<evidence type="ECO:0000256" key="1">
    <source>
        <dbReference type="SAM" id="Phobius"/>
    </source>
</evidence>
<dbReference type="GO" id="GO:0016567">
    <property type="term" value="P:protein ubiquitination"/>
    <property type="evidence" value="ECO:0007669"/>
    <property type="project" value="TreeGrafter"/>
</dbReference>
<dbReference type="AlphaFoldDB" id="A0A9D4RWV9"/>
<feature type="transmembrane region" description="Helical" evidence="1">
    <location>
        <begin position="6"/>
        <end position="23"/>
    </location>
</feature>
<name>A0A9D4RWV9_DREPO</name>
<evidence type="ECO:0000259" key="2">
    <source>
        <dbReference type="SMART" id="SM00327"/>
    </source>
</evidence>
<dbReference type="PANTHER" id="PTHR45751">
    <property type="entry name" value="COPINE FAMILY PROTEIN 1"/>
    <property type="match status" value="1"/>
</dbReference>
<organism evidence="3 4">
    <name type="scientific">Dreissena polymorpha</name>
    <name type="common">Zebra mussel</name>
    <name type="synonym">Mytilus polymorpha</name>
    <dbReference type="NCBI Taxonomy" id="45954"/>
    <lineage>
        <taxon>Eukaryota</taxon>
        <taxon>Metazoa</taxon>
        <taxon>Spiralia</taxon>
        <taxon>Lophotrochozoa</taxon>
        <taxon>Mollusca</taxon>
        <taxon>Bivalvia</taxon>
        <taxon>Autobranchia</taxon>
        <taxon>Heteroconchia</taxon>
        <taxon>Euheterodonta</taxon>
        <taxon>Imparidentia</taxon>
        <taxon>Neoheterodontei</taxon>
        <taxon>Myida</taxon>
        <taxon>Dreissenoidea</taxon>
        <taxon>Dreissenidae</taxon>
        <taxon>Dreissena</taxon>
    </lineage>
</organism>
<keyword evidence="4" id="KW-1185">Reference proteome</keyword>
<comment type="caution">
    <text evidence="3">The sequence shown here is derived from an EMBL/GenBank/DDBJ whole genome shotgun (WGS) entry which is preliminary data.</text>
</comment>
<dbReference type="OrthoDB" id="5855668at2759"/>
<protein>
    <recommendedName>
        <fullName evidence="2">VWFA domain-containing protein</fullName>
    </recommendedName>
</protein>
<proteinExistence type="predicted"/>
<keyword evidence="1" id="KW-0812">Transmembrane</keyword>
<gene>
    <name evidence="3" type="ORF">DPMN_008379</name>
</gene>
<reference evidence="3" key="2">
    <citation type="submission" date="2020-11" db="EMBL/GenBank/DDBJ databases">
        <authorList>
            <person name="McCartney M.A."/>
            <person name="Auch B."/>
            <person name="Kono T."/>
            <person name="Mallez S."/>
            <person name="Becker A."/>
            <person name="Gohl D.M."/>
            <person name="Silverstein K.A.T."/>
            <person name="Koren S."/>
            <person name="Bechman K.B."/>
            <person name="Herman A."/>
            <person name="Abrahante J.E."/>
            <person name="Garbe J."/>
        </authorList>
    </citation>
    <scope>NUCLEOTIDE SEQUENCE</scope>
    <source>
        <strain evidence="3">Duluth1</strain>
        <tissue evidence="3">Whole animal</tissue>
    </source>
</reference>